<feature type="compositionally biased region" description="Basic and acidic residues" evidence="1">
    <location>
        <begin position="228"/>
        <end position="242"/>
    </location>
</feature>
<evidence type="ECO:0000313" key="2">
    <source>
        <dbReference type="EMBL" id="CAE8592788.1"/>
    </source>
</evidence>
<feature type="compositionally biased region" description="Basic and acidic residues" evidence="1">
    <location>
        <begin position="396"/>
        <end position="408"/>
    </location>
</feature>
<proteinExistence type="predicted"/>
<accession>A0A813E599</accession>
<feature type="region of interest" description="Disordered" evidence="1">
    <location>
        <begin position="325"/>
        <end position="408"/>
    </location>
</feature>
<dbReference type="OrthoDB" id="437832at2759"/>
<name>A0A813E599_POLGL</name>
<feature type="compositionally biased region" description="Low complexity" evidence="1">
    <location>
        <begin position="331"/>
        <end position="342"/>
    </location>
</feature>
<sequence>MALAQAASALRLGAGGAVAAPSRALAVYGGGANAGVRPGSNPGGLGAKIRAMAGRFQQRPPAEQQQRPPAASTLSTLSARLRTGGRERAEEEAQVTDFVETHHLDPYIGEAMLMLTVQQRQQVYHPPLNVERARNPNGVVMSRVKQVAPVEQRVRMFIKVNDLGEGVIDRLTTLTADECEAVMDSGLKIQRAKNPSGVAMKRITEVLKTMGGRGGRPINLHGKQAEGQGRDERRGRDDRPDNRPVGSSNAFSVQLHRGRDNSGGHGHQQGGRDRSRSRGRGGRREAERPAASDEIPPDVKQLVEELGLEVWCAEVLRCEALKLPSSGNNKQQQELPEQQQELRGSEVSSGRAVNSSKSNNSNNKKSNNSSNNMSNSNKSNNSSNNNKENNNTQQQAEKEQPPSSREHVSQQLFLIATTATATTVATRATTTATATTTAVLGSRAAAQTERYKEQLFLVAAAAQTQCSW</sequence>
<evidence type="ECO:0000313" key="3">
    <source>
        <dbReference type="Proteomes" id="UP000654075"/>
    </source>
</evidence>
<dbReference type="EMBL" id="CAJNNV010005883">
    <property type="protein sequence ID" value="CAE8592788.1"/>
    <property type="molecule type" value="Genomic_DNA"/>
</dbReference>
<comment type="caution">
    <text evidence="2">The sequence shown here is derived from an EMBL/GenBank/DDBJ whole genome shotgun (WGS) entry which is preliminary data.</text>
</comment>
<protein>
    <submittedName>
        <fullName evidence="2">Uncharacterized protein</fullName>
    </submittedName>
</protein>
<organism evidence="2 3">
    <name type="scientific">Polarella glacialis</name>
    <name type="common">Dinoflagellate</name>
    <dbReference type="NCBI Taxonomy" id="89957"/>
    <lineage>
        <taxon>Eukaryota</taxon>
        <taxon>Sar</taxon>
        <taxon>Alveolata</taxon>
        <taxon>Dinophyceae</taxon>
        <taxon>Suessiales</taxon>
        <taxon>Suessiaceae</taxon>
        <taxon>Polarella</taxon>
    </lineage>
</organism>
<dbReference type="AlphaFoldDB" id="A0A813E599"/>
<keyword evidence="3" id="KW-1185">Reference proteome</keyword>
<feature type="compositionally biased region" description="Basic and acidic residues" evidence="1">
    <location>
        <begin position="270"/>
        <end position="291"/>
    </location>
</feature>
<gene>
    <name evidence="2" type="ORF">PGLA1383_LOCUS11412</name>
</gene>
<reference evidence="2" key="1">
    <citation type="submission" date="2021-02" db="EMBL/GenBank/DDBJ databases">
        <authorList>
            <person name="Dougan E. K."/>
            <person name="Rhodes N."/>
            <person name="Thang M."/>
            <person name="Chan C."/>
        </authorList>
    </citation>
    <scope>NUCLEOTIDE SEQUENCE</scope>
</reference>
<dbReference type="Proteomes" id="UP000654075">
    <property type="component" value="Unassembled WGS sequence"/>
</dbReference>
<feature type="compositionally biased region" description="Low complexity" evidence="1">
    <location>
        <begin position="354"/>
        <end position="391"/>
    </location>
</feature>
<feature type="region of interest" description="Disordered" evidence="1">
    <location>
        <begin position="210"/>
        <end position="298"/>
    </location>
</feature>
<evidence type="ECO:0000256" key="1">
    <source>
        <dbReference type="SAM" id="MobiDB-lite"/>
    </source>
</evidence>